<dbReference type="InParanoid" id="A0A6P3FFE2"/>
<sequence length="103" mass="10721">MALNYVTLSAGDRGNWVARSSSPAGLGPSASALAMVAGDGFLVGRPEPGHGPRRAVRLGAPSEGRRVPGGPTRLQKGRKVKGGSRVRPPRFAPYPIPRARPVC</sequence>
<dbReference type="PANTHER" id="PTHR16445:SF0">
    <property type="entry name" value="GENE 5617-RELATED"/>
    <property type="match status" value="1"/>
</dbReference>
<organism evidence="2 3">
    <name type="scientific">Octodon degus</name>
    <name type="common">Degu</name>
    <name type="synonym">Sciurus degus</name>
    <dbReference type="NCBI Taxonomy" id="10160"/>
    <lineage>
        <taxon>Eukaryota</taxon>
        <taxon>Metazoa</taxon>
        <taxon>Chordata</taxon>
        <taxon>Craniata</taxon>
        <taxon>Vertebrata</taxon>
        <taxon>Euteleostomi</taxon>
        <taxon>Mammalia</taxon>
        <taxon>Eutheria</taxon>
        <taxon>Euarchontoglires</taxon>
        <taxon>Glires</taxon>
        <taxon>Rodentia</taxon>
        <taxon>Hystricomorpha</taxon>
        <taxon>Octodontidae</taxon>
        <taxon>Octodon</taxon>
    </lineage>
</organism>
<feature type="region of interest" description="Disordered" evidence="1">
    <location>
        <begin position="44"/>
        <end position="103"/>
    </location>
</feature>
<dbReference type="OrthoDB" id="9681738at2759"/>
<evidence type="ECO:0000256" key="1">
    <source>
        <dbReference type="SAM" id="MobiDB-lite"/>
    </source>
</evidence>
<dbReference type="Proteomes" id="UP000515203">
    <property type="component" value="Unplaced"/>
</dbReference>
<proteinExistence type="predicted"/>
<gene>
    <name evidence="3" type="primary">CUNH11orf71</name>
</gene>
<dbReference type="CTD" id="101644183"/>
<keyword evidence="2" id="KW-1185">Reference proteome</keyword>
<protein>
    <submittedName>
        <fullName evidence="3">Uncharacterized protein C11orf71 homolog</fullName>
    </submittedName>
</protein>
<dbReference type="RefSeq" id="XP_004636612.1">
    <property type="nucleotide sequence ID" value="XM_004636555.1"/>
</dbReference>
<dbReference type="FunCoup" id="A0A6P3FFE2">
    <property type="interactions" value="467"/>
</dbReference>
<feature type="compositionally biased region" description="Basic residues" evidence="1">
    <location>
        <begin position="75"/>
        <end position="88"/>
    </location>
</feature>
<dbReference type="GeneID" id="101583411"/>
<name>A0A6P3FFE2_OCTDE</name>
<accession>A0A6P3FFE2</accession>
<evidence type="ECO:0000313" key="3">
    <source>
        <dbReference type="RefSeq" id="XP_004636612.1"/>
    </source>
</evidence>
<dbReference type="AlphaFoldDB" id="A0A6P3FFE2"/>
<dbReference type="InterPro" id="IPR031487">
    <property type="entry name" value="DUF4687"/>
</dbReference>
<dbReference type="Pfam" id="PF15747">
    <property type="entry name" value="DUF4687"/>
    <property type="match status" value="1"/>
</dbReference>
<evidence type="ECO:0000313" key="2">
    <source>
        <dbReference type="Proteomes" id="UP000515203"/>
    </source>
</evidence>
<reference evidence="3" key="1">
    <citation type="submission" date="2025-08" db="UniProtKB">
        <authorList>
            <consortium name="RefSeq"/>
        </authorList>
    </citation>
    <scope>IDENTIFICATION</scope>
</reference>
<feature type="compositionally biased region" description="Pro residues" evidence="1">
    <location>
        <begin position="90"/>
        <end position="103"/>
    </location>
</feature>
<dbReference type="PANTHER" id="PTHR16445">
    <property type="entry name" value="SIMILAR TO HYPOTHETICAL PROTEIN FLJ20010"/>
    <property type="match status" value="1"/>
</dbReference>